<dbReference type="EMBL" id="BGZK01000797">
    <property type="protein sequence ID" value="GBP60834.1"/>
    <property type="molecule type" value="Genomic_DNA"/>
</dbReference>
<accession>A0A4C1XEH3</accession>
<gene>
    <name evidence="1" type="ORF">EVAR_35382_1</name>
</gene>
<protein>
    <submittedName>
        <fullName evidence="1">Uncharacterized protein</fullName>
    </submittedName>
</protein>
<evidence type="ECO:0000313" key="2">
    <source>
        <dbReference type="Proteomes" id="UP000299102"/>
    </source>
</evidence>
<proteinExistence type="predicted"/>
<comment type="caution">
    <text evidence="1">The sequence shown here is derived from an EMBL/GenBank/DDBJ whole genome shotgun (WGS) entry which is preliminary data.</text>
</comment>
<organism evidence="1 2">
    <name type="scientific">Eumeta variegata</name>
    <name type="common">Bagworm moth</name>
    <name type="synonym">Eumeta japonica</name>
    <dbReference type="NCBI Taxonomy" id="151549"/>
    <lineage>
        <taxon>Eukaryota</taxon>
        <taxon>Metazoa</taxon>
        <taxon>Ecdysozoa</taxon>
        <taxon>Arthropoda</taxon>
        <taxon>Hexapoda</taxon>
        <taxon>Insecta</taxon>
        <taxon>Pterygota</taxon>
        <taxon>Neoptera</taxon>
        <taxon>Endopterygota</taxon>
        <taxon>Lepidoptera</taxon>
        <taxon>Glossata</taxon>
        <taxon>Ditrysia</taxon>
        <taxon>Tineoidea</taxon>
        <taxon>Psychidae</taxon>
        <taxon>Oiketicinae</taxon>
        <taxon>Eumeta</taxon>
    </lineage>
</organism>
<reference evidence="1 2" key="1">
    <citation type="journal article" date="2019" name="Commun. Biol.">
        <title>The bagworm genome reveals a unique fibroin gene that provides high tensile strength.</title>
        <authorList>
            <person name="Kono N."/>
            <person name="Nakamura H."/>
            <person name="Ohtoshi R."/>
            <person name="Tomita M."/>
            <person name="Numata K."/>
            <person name="Arakawa K."/>
        </authorList>
    </citation>
    <scope>NUCLEOTIDE SEQUENCE [LARGE SCALE GENOMIC DNA]</scope>
</reference>
<keyword evidence="2" id="KW-1185">Reference proteome</keyword>
<sequence length="84" mass="9647">MKSGFSSGKAPKVTDHHRFNFRLSYDIILQYRPSHHISTRRLADLPIFREMYTECMSLYEFSGSDGAATHHFAITPRDGRDGRG</sequence>
<name>A0A4C1XEH3_EUMVA</name>
<dbReference type="Proteomes" id="UP000299102">
    <property type="component" value="Unassembled WGS sequence"/>
</dbReference>
<dbReference type="AlphaFoldDB" id="A0A4C1XEH3"/>
<evidence type="ECO:0000313" key="1">
    <source>
        <dbReference type="EMBL" id="GBP60834.1"/>
    </source>
</evidence>